<gene>
    <name evidence="8" type="ORF">SAMN05414137_10383</name>
</gene>
<evidence type="ECO:0000313" key="8">
    <source>
        <dbReference type="EMBL" id="SEK67895.1"/>
    </source>
</evidence>
<evidence type="ECO:0000259" key="7">
    <source>
        <dbReference type="PROSITE" id="PS52029"/>
    </source>
</evidence>
<dbReference type="CDD" id="cd16913">
    <property type="entry name" value="YkuD_like"/>
    <property type="match status" value="1"/>
</dbReference>
<evidence type="ECO:0000256" key="6">
    <source>
        <dbReference type="PROSITE-ProRule" id="PRU01373"/>
    </source>
</evidence>
<dbReference type="InterPro" id="IPR005490">
    <property type="entry name" value="LD_TPept_cat_dom"/>
</dbReference>
<dbReference type="GO" id="GO:0071972">
    <property type="term" value="F:peptidoglycan L,D-transpeptidase activity"/>
    <property type="evidence" value="ECO:0007669"/>
    <property type="project" value="TreeGrafter"/>
</dbReference>
<dbReference type="GO" id="GO:0008360">
    <property type="term" value="P:regulation of cell shape"/>
    <property type="evidence" value="ECO:0007669"/>
    <property type="project" value="UniProtKB-UniRule"/>
</dbReference>
<accession>A0A1H7J432</accession>
<keyword evidence="4 6" id="KW-0573">Peptidoglycan synthesis</keyword>
<feature type="active site" description="Proton donor/acceptor" evidence="6">
    <location>
        <position position="126"/>
    </location>
</feature>
<feature type="active site" description="Nucleophile" evidence="6">
    <location>
        <position position="141"/>
    </location>
</feature>
<dbReference type="Pfam" id="PF03734">
    <property type="entry name" value="YkuD"/>
    <property type="match status" value="1"/>
</dbReference>
<evidence type="ECO:0000256" key="4">
    <source>
        <dbReference type="ARBA" id="ARBA00022984"/>
    </source>
</evidence>
<dbReference type="eggNOG" id="COG1376">
    <property type="taxonomic scope" value="Bacteria"/>
</dbReference>
<dbReference type="Gene3D" id="2.40.440.10">
    <property type="entry name" value="L,D-transpeptidase catalytic domain-like"/>
    <property type="match status" value="1"/>
</dbReference>
<dbReference type="GO" id="GO:0005576">
    <property type="term" value="C:extracellular region"/>
    <property type="evidence" value="ECO:0007669"/>
    <property type="project" value="TreeGrafter"/>
</dbReference>
<dbReference type="PANTHER" id="PTHR30582:SF33">
    <property type="entry name" value="EXPORTED PROTEIN"/>
    <property type="match status" value="1"/>
</dbReference>
<keyword evidence="2" id="KW-0808">Transferase</keyword>
<proteinExistence type="predicted"/>
<evidence type="ECO:0000256" key="1">
    <source>
        <dbReference type="ARBA" id="ARBA00004752"/>
    </source>
</evidence>
<dbReference type="Proteomes" id="UP000183015">
    <property type="component" value="Unassembled WGS sequence"/>
</dbReference>
<dbReference type="SUPFAM" id="SSF141523">
    <property type="entry name" value="L,D-transpeptidase catalytic domain-like"/>
    <property type="match status" value="1"/>
</dbReference>
<organism evidence="8 9">
    <name type="scientific">Streptacidiphilus jiangxiensis</name>
    <dbReference type="NCBI Taxonomy" id="235985"/>
    <lineage>
        <taxon>Bacteria</taxon>
        <taxon>Bacillati</taxon>
        <taxon>Actinomycetota</taxon>
        <taxon>Actinomycetes</taxon>
        <taxon>Kitasatosporales</taxon>
        <taxon>Streptomycetaceae</taxon>
        <taxon>Streptacidiphilus</taxon>
    </lineage>
</organism>
<protein>
    <submittedName>
        <fullName evidence="8">L,D-transpeptidase catalytic domain</fullName>
    </submittedName>
</protein>
<dbReference type="STRING" id="235985.SAMN05414137_10383"/>
<dbReference type="GO" id="GO:0016740">
    <property type="term" value="F:transferase activity"/>
    <property type="evidence" value="ECO:0007669"/>
    <property type="project" value="UniProtKB-KW"/>
</dbReference>
<reference evidence="9" key="1">
    <citation type="submission" date="2016-10" db="EMBL/GenBank/DDBJ databases">
        <authorList>
            <person name="Varghese N."/>
        </authorList>
    </citation>
    <scope>NUCLEOTIDE SEQUENCE [LARGE SCALE GENOMIC DNA]</scope>
    <source>
        <strain evidence="9">DSM 45096 / BCRC 16803 / CGMCC 4.1857 / CIP 109030 / JCM 12277 / KCTC 19219 / NBRC 100920 / 33214</strain>
    </source>
</reference>
<comment type="pathway">
    <text evidence="1 6">Cell wall biogenesis; peptidoglycan biosynthesis.</text>
</comment>
<name>A0A1H7J432_STRJI</name>
<dbReference type="UniPathway" id="UPA00219"/>
<evidence type="ECO:0000256" key="5">
    <source>
        <dbReference type="ARBA" id="ARBA00023316"/>
    </source>
</evidence>
<feature type="domain" description="L,D-TPase catalytic" evidence="7">
    <location>
        <begin position="55"/>
        <end position="165"/>
    </location>
</feature>
<dbReference type="GO" id="GO:0018104">
    <property type="term" value="P:peptidoglycan-protein cross-linking"/>
    <property type="evidence" value="ECO:0007669"/>
    <property type="project" value="TreeGrafter"/>
</dbReference>
<dbReference type="RefSeq" id="WP_052439130.1">
    <property type="nucleotide sequence ID" value="NZ_BBPN01000032.1"/>
</dbReference>
<dbReference type="GO" id="GO:0071555">
    <property type="term" value="P:cell wall organization"/>
    <property type="evidence" value="ECO:0007669"/>
    <property type="project" value="UniProtKB-UniRule"/>
</dbReference>
<keyword evidence="3 6" id="KW-0133">Cell shape</keyword>
<keyword evidence="9" id="KW-1185">Reference proteome</keyword>
<keyword evidence="5 6" id="KW-0961">Cell wall biogenesis/degradation</keyword>
<dbReference type="PROSITE" id="PS52029">
    <property type="entry name" value="LD_TPASE"/>
    <property type="match status" value="1"/>
</dbReference>
<dbReference type="AlphaFoldDB" id="A0A1H7J432"/>
<dbReference type="InterPro" id="IPR038063">
    <property type="entry name" value="Transpep_catalytic_dom"/>
</dbReference>
<evidence type="ECO:0000256" key="3">
    <source>
        <dbReference type="ARBA" id="ARBA00022960"/>
    </source>
</evidence>
<dbReference type="EMBL" id="FOAZ01000003">
    <property type="protein sequence ID" value="SEK67895.1"/>
    <property type="molecule type" value="Genomic_DNA"/>
</dbReference>
<dbReference type="InterPro" id="IPR050979">
    <property type="entry name" value="LD-transpeptidase"/>
</dbReference>
<dbReference type="PANTHER" id="PTHR30582">
    <property type="entry name" value="L,D-TRANSPEPTIDASE"/>
    <property type="match status" value="1"/>
</dbReference>
<evidence type="ECO:0000256" key="2">
    <source>
        <dbReference type="ARBA" id="ARBA00022679"/>
    </source>
</evidence>
<sequence>MGVPQASLAAVMVFVVTVLGAVFAPGAQAATARAARAVRPSVAELRHCHADGQNPVVCVDLSAQRMWVMKGKAVVFAPVTVRTGRRGHVTRTGKFRIYWRHLHHWSTEYNSPMPYSQFFSGGEALHAIFGNIHRGPGSYGCVNLTLHDAARLWSVTRKGTAVEVWGRKPGT</sequence>
<evidence type="ECO:0000313" key="9">
    <source>
        <dbReference type="Proteomes" id="UP000183015"/>
    </source>
</evidence>